<evidence type="ECO:0000313" key="2">
    <source>
        <dbReference type="Proteomes" id="UP000037923"/>
    </source>
</evidence>
<dbReference type="Proteomes" id="UP000037923">
    <property type="component" value="Unassembled WGS sequence"/>
</dbReference>
<dbReference type="RefSeq" id="XP_015664510.1">
    <property type="nucleotide sequence ID" value="XM_015796502.1"/>
</dbReference>
<comment type="caution">
    <text evidence="1">The sequence shown here is derived from an EMBL/GenBank/DDBJ whole genome shotgun (WGS) entry which is preliminary data.</text>
</comment>
<protein>
    <submittedName>
        <fullName evidence="1">Uncharacterized protein</fullName>
    </submittedName>
</protein>
<dbReference type="VEuPathDB" id="TriTrypDB:LpyrH10_01_3380"/>
<sequence>MTGLTQQCPSDIQKINCSTHNAVQRRWLLRTLDPSLGAAGRFSENDAVSSQQNVGDLLANIMALLYRYLVNYTDAATRNGCRTVFVELVVFVFAGWELLLFADDAHQPTRQYLPQRSSPLPAQTHAPVLLGEGNALSFSIGRDKSYDDAAQRESHILDLVETNGEAGVFLSPIHYSAIFQAVSKVAGCFIDVIIELTSLPNAGEAPRDGDEQQQRQWRYFVAASLLRKVVRQSPLFRRVMRIYGHVCAVVRRALPSFIELAERGLSPHARKRRRDGGSVVGSDTAAGESHSSLALHLLLEAISTVLFEQKDHPAPQYRTDMHFIASPTSWNASAPSDGTILLSSLTRLLKLPLLPPRLTPLVLTMLREFLRLPETRKGLLQWSCGDIITTAASADHREPQEEAELLQGEGTELLTHYAGSPSPRLPVDLAVILAPLLLHHTGEVVGLTCAVVTVLLDGPITDDRSVAAASCAASVAVARHVENYVVHAVETTTNETRDLCAALVNLLELVATILEAAEAATAVEAEEEEEQAALCGTFSSLACQRPSDKGAVMRADAMQRGSDMSARWRVVFHVAHIDMRLFEQLVCGAVFRRATRSPRIWHPDGPQGMVKDDDADRGVDWNSVVAYAISSLLDRPLEVVAAAAAAAPPTATAPALTLFAYLCFLNALATSMGAAVQAIWPNNLMRVVNAITERVDKKCAGTAVVGSADALVPLSRVLQPRTHLLLIRVVAAFLPYTKTALHHVALLLLNDLVHSHGLASARSSELMVRSTFHWATASETEEEAECRCLLSIATHLFQSHNALTGSSRWSSDGVNSGNETCPCCRYHDACEGSAAKEFAFLHRLCAPPPEITARNLLDVLLGLHPESTLLLDARASFVQTIMGHAPLLTPLSDAGAEAADRMHGGDPLAFISVTTVAQLVEVADVDVKAELLLGLSNWVRASCVGEGTVKGIVKEAVEFLVDQAGEAVQRVSGASTGISEKSNDRLALLKFHHENDSDEGDEIDGVASSSHASVKHESVCRALQRLLSVVAVCLRWYGAAPDDERISFALRGSGDHISAVDGNEVLRLRALMLYAEESFTFRHGLCHFLFAVASRHHVNVHRLLVFLNRRCGYPRSQAANDHPLLFPGLGAVVMLGVLLHLSEVEANSTEAKQAPKDPFIDFLHDTAASHWLTSIFTARCDAEEEENLTSTPRVNNVCCGDLHFDIPCDWMGPLALAVFPGQLLLASLFRCARAADAYRTASSDEEIEGIETPQSRESSLLPDDFHDEGTGATVSGLDYIFTEAQHQVQQHRRSSQLAGKASDPTLLRAGSVRYTAESRRLFFKSLLSQHLTPFIAASLRAPATPSVRVAATDPCTAHILRLACISLWFLTSTEASECDAVLTQYALRHVRLCLCLTEAEVKNSYVAVSNSGKESAADGDGGGAGRVARVRGLPRLSLLVLQLLYLLLMRSNRSAVATADRDAIVMFLSAAKDASASAGAWSKEGNVEVHVMAAMVEVHMRRLPDERSLCANEAESLWCDYINLLAFRKQPSNFIGSVAHRRRVWVLLAGVEGVLRLHPGRKSPVFLNDSASVLGACSDRSPPRGDVDDAERVPVLLLFDWCHDILIPAASTTTFFAEPHNNDLMASEEAPEVMVVAARIVYLLLHRCPSLIAAQGGLDDFLDSYCSGVAAVSDHHSFPSPQHLVAEGWVLAALLGVVLCFPHWHVHVRTMELQVVCFLRRPEVSQLLQRPEAAPDGLSLAAPSRPGVVTDELKGEVAGGDAPLPSLELRLVVLTLIDVIRTYERRVARNGRLSPISRGPLLPVGSYVPSAPAVDHVSSTRWWTPYAIPTTERSSKEGIPLLLIFNQLLC</sequence>
<proteinExistence type="predicted"/>
<keyword evidence="2" id="KW-1185">Reference proteome</keyword>
<dbReference type="GeneID" id="26900636"/>
<dbReference type="OMA" id="VYIMAQQ"/>
<dbReference type="OrthoDB" id="265671at2759"/>
<accession>A0A0N0E061</accession>
<dbReference type="EMBL" id="LGTL01000001">
    <property type="protein sequence ID" value="KPA86071.1"/>
    <property type="molecule type" value="Genomic_DNA"/>
</dbReference>
<evidence type="ECO:0000313" key="1">
    <source>
        <dbReference type="EMBL" id="KPA86071.1"/>
    </source>
</evidence>
<name>A0A0N0E061_LEPPY</name>
<reference evidence="1 2" key="1">
    <citation type="submission" date="2015-07" db="EMBL/GenBank/DDBJ databases">
        <title>High-quality genome of monoxenous trypanosomatid Leptomonas pyrrhocoris.</title>
        <authorList>
            <person name="Flegontov P."/>
            <person name="Butenko A."/>
            <person name="Firsov S."/>
            <person name="Vlcek C."/>
            <person name="Logacheva M.D."/>
            <person name="Field M."/>
            <person name="Filatov D."/>
            <person name="Flegontova O."/>
            <person name="Gerasimov E."/>
            <person name="Jackson A.P."/>
            <person name="Kelly S."/>
            <person name="Opperdoes F."/>
            <person name="O'Reilly A."/>
            <person name="Votypka J."/>
            <person name="Yurchenko V."/>
            <person name="Lukes J."/>
        </authorList>
    </citation>
    <scope>NUCLEOTIDE SEQUENCE [LARGE SCALE GENOMIC DNA]</scope>
    <source>
        <strain evidence="1">H10</strain>
    </source>
</reference>
<gene>
    <name evidence="1" type="ORF">ABB37_00338</name>
</gene>
<organism evidence="1 2">
    <name type="scientific">Leptomonas pyrrhocoris</name>
    <name type="common">Firebug parasite</name>
    <dbReference type="NCBI Taxonomy" id="157538"/>
    <lineage>
        <taxon>Eukaryota</taxon>
        <taxon>Discoba</taxon>
        <taxon>Euglenozoa</taxon>
        <taxon>Kinetoplastea</taxon>
        <taxon>Metakinetoplastina</taxon>
        <taxon>Trypanosomatida</taxon>
        <taxon>Trypanosomatidae</taxon>
        <taxon>Leishmaniinae</taxon>
        <taxon>Leptomonas</taxon>
    </lineage>
</organism>